<gene>
    <name evidence="11" type="primary">folD</name>
    <name evidence="14" type="ORF">VC03_03570</name>
</gene>
<evidence type="ECO:0000256" key="1">
    <source>
        <dbReference type="ARBA" id="ARBA00004777"/>
    </source>
</evidence>
<evidence type="ECO:0000259" key="12">
    <source>
        <dbReference type="Pfam" id="PF00763"/>
    </source>
</evidence>
<dbReference type="Gene3D" id="3.40.50.10860">
    <property type="entry name" value="Leucine Dehydrogenase, chain A, domain 1"/>
    <property type="match status" value="1"/>
</dbReference>
<dbReference type="GO" id="GO:0009086">
    <property type="term" value="P:methionine biosynthetic process"/>
    <property type="evidence" value="ECO:0007669"/>
    <property type="project" value="UniProtKB-KW"/>
</dbReference>
<keyword evidence="11" id="KW-0028">Amino-acid biosynthesis</keyword>
<dbReference type="GO" id="GO:0004488">
    <property type="term" value="F:methylenetetrahydrofolate dehydrogenase (NADP+) activity"/>
    <property type="evidence" value="ECO:0007669"/>
    <property type="project" value="UniProtKB-UniRule"/>
</dbReference>
<feature type="domain" description="Tetrahydrofolate dehydrogenase/cyclohydrolase NAD(P)-binding" evidence="13">
    <location>
        <begin position="137"/>
        <end position="279"/>
    </location>
</feature>
<evidence type="ECO:0000256" key="6">
    <source>
        <dbReference type="ARBA" id="ARBA00022857"/>
    </source>
</evidence>
<dbReference type="OrthoDB" id="9803580at2"/>
<evidence type="ECO:0000256" key="11">
    <source>
        <dbReference type="HAMAP-Rule" id="MF_01576"/>
    </source>
</evidence>
<dbReference type="GO" id="GO:0000105">
    <property type="term" value="P:L-histidine biosynthetic process"/>
    <property type="evidence" value="ECO:0007669"/>
    <property type="project" value="UniProtKB-KW"/>
</dbReference>
<keyword evidence="4 11" id="KW-0658">Purine biosynthesis</keyword>
<name>A0A0E3ZCE0_9FUSO</name>
<dbReference type="PRINTS" id="PR00085">
    <property type="entry name" value="THFDHDRGNASE"/>
</dbReference>
<evidence type="ECO:0000313" key="14">
    <source>
        <dbReference type="EMBL" id="AKC95596.1"/>
    </source>
</evidence>
<comment type="subunit">
    <text evidence="2 11">Homodimer.</text>
</comment>
<comment type="caution">
    <text evidence="11">Lacks conserved residue(s) required for the propagation of feature annotation.</text>
</comment>
<keyword evidence="6 11" id="KW-0521">NADP</keyword>
<evidence type="ECO:0000256" key="5">
    <source>
        <dbReference type="ARBA" id="ARBA00022801"/>
    </source>
</evidence>
<reference evidence="14 15" key="1">
    <citation type="journal article" date="2012" name="BMC Genomics">
        <title>Genomic sequence analysis and characterization of Sneathia amnii sp. nov.</title>
        <authorList>
            <consortium name="Vaginal Microbiome Consortium (additional members)"/>
            <person name="Harwich M.D.Jr."/>
            <person name="Serrano M.G."/>
            <person name="Fettweis J.M."/>
            <person name="Alves J.M."/>
            <person name="Reimers M.A."/>
            <person name="Buck G.A."/>
            <person name="Jefferson K.K."/>
        </authorList>
    </citation>
    <scope>NUCLEOTIDE SEQUENCE [LARGE SCALE GENOMIC DNA]</scope>
    <source>
        <strain evidence="14 15">SN35</strain>
    </source>
</reference>
<dbReference type="InterPro" id="IPR046346">
    <property type="entry name" value="Aminoacid_DH-like_N_sf"/>
</dbReference>
<dbReference type="PANTHER" id="PTHR48099:SF5">
    <property type="entry name" value="C-1-TETRAHYDROFOLATE SYNTHASE, CYTOPLASMIC"/>
    <property type="match status" value="1"/>
</dbReference>
<evidence type="ECO:0000313" key="15">
    <source>
        <dbReference type="Proteomes" id="UP000033103"/>
    </source>
</evidence>
<keyword evidence="9 11" id="KW-0486">Methionine biosynthesis</keyword>
<accession>A0A0E3ZCE0</accession>
<proteinExistence type="inferred from homology"/>
<dbReference type="GO" id="GO:0035999">
    <property type="term" value="P:tetrahydrofolate interconversion"/>
    <property type="evidence" value="ECO:0007669"/>
    <property type="project" value="UniProtKB-UniRule"/>
</dbReference>
<dbReference type="CDD" id="cd01080">
    <property type="entry name" value="NAD_bind_m-THF_DH_Cyclohyd"/>
    <property type="match status" value="1"/>
</dbReference>
<organism evidence="14 15">
    <name type="scientific">Sneathia vaginalis</name>
    <dbReference type="NCBI Taxonomy" id="187101"/>
    <lineage>
        <taxon>Bacteria</taxon>
        <taxon>Fusobacteriati</taxon>
        <taxon>Fusobacteriota</taxon>
        <taxon>Fusobacteriia</taxon>
        <taxon>Fusobacteriales</taxon>
        <taxon>Leptotrichiaceae</taxon>
        <taxon>Sneathia</taxon>
    </lineage>
</organism>
<evidence type="ECO:0000256" key="3">
    <source>
        <dbReference type="ARBA" id="ARBA00022563"/>
    </source>
</evidence>
<dbReference type="Pfam" id="PF00763">
    <property type="entry name" value="THF_DHG_CYH"/>
    <property type="match status" value="1"/>
</dbReference>
<evidence type="ECO:0000256" key="8">
    <source>
        <dbReference type="ARBA" id="ARBA00023102"/>
    </source>
</evidence>
<dbReference type="Proteomes" id="UP000033103">
    <property type="component" value="Chromosome"/>
</dbReference>
<keyword evidence="15" id="KW-1185">Reference proteome</keyword>
<dbReference type="GO" id="GO:0004477">
    <property type="term" value="F:methenyltetrahydrofolate cyclohydrolase activity"/>
    <property type="evidence" value="ECO:0007669"/>
    <property type="project" value="UniProtKB-UniRule"/>
</dbReference>
<comment type="catalytic activity">
    <reaction evidence="11">
        <text>(6R)-5,10-methylene-5,6,7,8-tetrahydrofolate + NADP(+) = (6R)-5,10-methenyltetrahydrofolate + NADPH</text>
        <dbReference type="Rhea" id="RHEA:22812"/>
        <dbReference type="ChEBI" id="CHEBI:15636"/>
        <dbReference type="ChEBI" id="CHEBI:57455"/>
        <dbReference type="ChEBI" id="CHEBI:57783"/>
        <dbReference type="ChEBI" id="CHEBI:58349"/>
        <dbReference type="EC" id="1.5.1.5"/>
    </reaction>
</comment>
<dbReference type="HAMAP" id="MF_01576">
    <property type="entry name" value="THF_DHG_CYH"/>
    <property type="match status" value="1"/>
</dbReference>
<evidence type="ECO:0000256" key="9">
    <source>
        <dbReference type="ARBA" id="ARBA00023167"/>
    </source>
</evidence>
<dbReference type="AlphaFoldDB" id="A0A0E3ZCE0"/>
<dbReference type="STRING" id="187101.VC03_03570"/>
<dbReference type="SUPFAM" id="SSF53223">
    <property type="entry name" value="Aminoacid dehydrogenase-like, N-terminal domain"/>
    <property type="match status" value="1"/>
</dbReference>
<dbReference type="PATRIC" id="fig|1069640.6.peg.704"/>
<dbReference type="InterPro" id="IPR036291">
    <property type="entry name" value="NAD(P)-bd_dom_sf"/>
</dbReference>
<sequence length="283" mass="30950">MIIDGKKVANNLLMALKEKHEILKAKINRPATLTVILVGDDDASKIYVRNKENACKKVGIKSNTIILPSNTQKEELIEVIRKENNNPDVDAILLQLPLPKHLDQIEISSYIDYRKDVDGFTPINLGKMMLNKSGIRPCTAVGVIKLLEEYGVNIAGADVVIIGRSNIVGKPLSIMLTNLSATVQVCHSKTKNIDEKIANADILITAAGYPNLINKHHKLKKGVCIIDVGINRVNGKLCGDVNINEIDLESVSYITPVPGGVGPMTVACLMENVINIFESRLDK</sequence>
<evidence type="ECO:0000256" key="2">
    <source>
        <dbReference type="ARBA" id="ARBA00011738"/>
    </source>
</evidence>
<evidence type="ECO:0000256" key="7">
    <source>
        <dbReference type="ARBA" id="ARBA00023002"/>
    </source>
</evidence>
<dbReference type="EC" id="1.5.1.5" evidence="11"/>
<dbReference type="EC" id="3.5.4.9" evidence="11"/>
<dbReference type="InterPro" id="IPR020867">
    <property type="entry name" value="THF_DH/CycHdrlase_CS"/>
</dbReference>
<dbReference type="PROSITE" id="PS00767">
    <property type="entry name" value="THF_DHG_CYH_2"/>
    <property type="match status" value="1"/>
</dbReference>
<dbReference type="SUPFAM" id="SSF51735">
    <property type="entry name" value="NAD(P)-binding Rossmann-fold domains"/>
    <property type="match status" value="1"/>
</dbReference>
<evidence type="ECO:0000256" key="4">
    <source>
        <dbReference type="ARBA" id="ARBA00022755"/>
    </source>
</evidence>
<evidence type="ECO:0000259" key="13">
    <source>
        <dbReference type="Pfam" id="PF02882"/>
    </source>
</evidence>
<comment type="catalytic activity">
    <reaction evidence="11">
        <text>(6R)-5,10-methenyltetrahydrofolate + H2O = (6R)-10-formyltetrahydrofolate + H(+)</text>
        <dbReference type="Rhea" id="RHEA:23700"/>
        <dbReference type="ChEBI" id="CHEBI:15377"/>
        <dbReference type="ChEBI" id="CHEBI:15378"/>
        <dbReference type="ChEBI" id="CHEBI:57455"/>
        <dbReference type="ChEBI" id="CHEBI:195366"/>
        <dbReference type="EC" id="3.5.4.9"/>
    </reaction>
</comment>
<dbReference type="RefSeq" id="WP_046328702.1">
    <property type="nucleotide sequence ID" value="NZ_CP011280.1"/>
</dbReference>
<dbReference type="HOGENOM" id="CLU_034045_2_1_0"/>
<feature type="domain" description="Tetrahydrofolate dehydrogenase/cyclohydrolase catalytic" evidence="12">
    <location>
        <begin position="3"/>
        <end position="118"/>
    </location>
</feature>
<dbReference type="InterPro" id="IPR000672">
    <property type="entry name" value="THF_DH/CycHdrlase"/>
</dbReference>
<dbReference type="InterPro" id="IPR020631">
    <property type="entry name" value="THF_DH/CycHdrlase_NAD-bd_dom"/>
</dbReference>
<keyword evidence="3 11" id="KW-0554">One-carbon metabolism</keyword>
<evidence type="ECO:0000256" key="10">
    <source>
        <dbReference type="ARBA" id="ARBA00023268"/>
    </source>
</evidence>
<dbReference type="Pfam" id="PF02882">
    <property type="entry name" value="THF_DHG_CYH_C"/>
    <property type="match status" value="1"/>
</dbReference>
<keyword evidence="5 11" id="KW-0378">Hydrolase</keyword>
<comment type="similarity">
    <text evidence="11">Belongs to the tetrahydrofolate dehydrogenase/cyclohydrolase family.</text>
</comment>
<dbReference type="PANTHER" id="PTHR48099">
    <property type="entry name" value="C-1-TETRAHYDROFOLATE SYNTHASE, CYTOPLASMIC-RELATED"/>
    <property type="match status" value="1"/>
</dbReference>
<dbReference type="UniPathway" id="UPA00193"/>
<dbReference type="KEGG" id="sns:VC03_03570"/>
<feature type="binding site" evidence="11">
    <location>
        <begin position="163"/>
        <end position="165"/>
    </location>
    <ligand>
        <name>NADP(+)</name>
        <dbReference type="ChEBI" id="CHEBI:58349"/>
    </ligand>
</feature>
<keyword evidence="8 11" id="KW-0368">Histidine biosynthesis</keyword>
<comment type="pathway">
    <text evidence="1 11">One-carbon metabolism; tetrahydrofolate interconversion.</text>
</comment>
<dbReference type="EMBL" id="CP011280">
    <property type="protein sequence ID" value="AKC95596.1"/>
    <property type="molecule type" value="Genomic_DNA"/>
</dbReference>
<comment type="function">
    <text evidence="11">Catalyzes the oxidation of 5,10-methylenetetrahydrofolate to 5,10-methenyltetrahydrofolate and then the hydrolysis of 5,10-methenyltetrahydrofolate to 10-formyltetrahydrofolate.</text>
</comment>
<dbReference type="GO" id="GO:0005829">
    <property type="term" value="C:cytosol"/>
    <property type="evidence" value="ECO:0007669"/>
    <property type="project" value="TreeGrafter"/>
</dbReference>
<dbReference type="GO" id="GO:0006164">
    <property type="term" value="P:purine nucleotide biosynthetic process"/>
    <property type="evidence" value="ECO:0007669"/>
    <property type="project" value="UniProtKB-KW"/>
</dbReference>
<dbReference type="Gene3D" id="3.40.50.720">
    <property type="entry name" value="NAD(P)-binding Rossmann-like Domain"/>
    <property type="match status" value="1"/>
</dbReference>
<dbReference type="FunFam" id="3.40.50.10860:FF:000005">
    <property type="entry name" value="C-1-tetrahydrofolate synthase, cytoplasmic, putative"/>
    <property type="match status" value="1"/>
</dbReference>
<dbReference type="FunFam" id="3.40.50.720:FF:000006">
    <property type="entry name" value="Bifunctional protein FolD"/>
    <property type="match status" value="1"/>
</dbReference>
<keyword evidence="10 11" id="KW-0511">Multifunctional enzyme</keyword>
<feature type="binding site" evidence="11">
    <location>
        <position position="230"/>
    </location>
    <ligand>
        <name>NADP(+)</name>
        <dbReference type="ChEBI" id="CHEBI:58349"/>
    </ligand>
</feature>
<protein>
    <recommendedName>
        <fullName evidence="11">Bifunctional protein FolD</fullName>
    </recommendedName>
    <domain>
        <recommendedName>
            <fullName evidence="11">Methylenetetrahydrofolate dehydrogenase</fullName>
            <ecNumber evidence="11">1.5.1.5</ecNumber>
        </recommendedName>
    </domain>
    <domain>
        <recommendedName>
            <fullName evidence="11">Methenyltetrahydrofolate cyclohydrolase</fullName>
            <ecNumber evidence="11">3.5.4.9</ecNumber>
        </recommendedName>
    </domain>
</protein>
<keyword evidence="7 11" id="KW-0560">Oxidoreductase</keyword>
<dbReference type="InterPro" id="IPR020630">
    <property type="entry name" value="THF_DH/CycHdrlase_cat_dom"/>
</dbReference>